<dbReference type="Proteomes" id="UP001186974">
    <property type="component" value="Unassembled WGS sequence"/>
</dbReference>
<organism evidence="1 2">
    <name type="scientific">Coniosporium uncinatum</name>
    <dbReference type="NCBI Taxonomy" id="93489"/>
    <lineage>
        <taxon>Eukaryota</taxon>
        <taxon>Fungi</taxon>
        <taxon>Dikarya</taxon>
        <taxon>Ascomycota</taxon>
        <taxon>Pezizomycotina</taxon>
        <taxon>Dothideomycetes</taxon>
        <taxon>Dothideomycetes incertae sedis</taxon>
        <taxon>Coniosporium</taxon>
    </lineage>
</organism>
<accession>A0ACC3DZE7</accession>
<sequence>MDVRPTDKSRNSSMKASVADIIPDHAAKAFSYMRKNTQLDNAHGTIEHDYIGALDDTMLGNRFQGDPRRTWINTNVSSPEVASDGLSPSEPSPNEDAASDAMSFSPSASSVSRLPGAADRVMNLYPLRSGAILEEVARRNSGASNVAAGKATPEVIRASPSFICAVCGGPGFIARHFEAKTFCCAQCLKQYGPADRRALQYSTSPRNDTRITRPTVVNEALNELTVPESTRGMTDATICDNCDGLGTGAGASKIKGSLRWCGLTFCRQACANLYRQELSIVKKAVDIATEQCTGGYNMDVVQAKLLVHTIAARRTARRAGFEGEGDLEVDMESTDDEVFDRLTEALVLAVTAALEEE</sequence>
<evidence type="ECO:0000313" key="2">
    <source>
        <dbReference type="Proteomes" id="UP001186974"/>
    </source>
</evidence>
<gene>
    <name evidence="1" type="ORF">LTS18_003808</name>
</gene>
<dbReference type="EMBL" id="JAWDJW010000009">
    <property type="protein sequence ID" value="KAK3082103.1"/>
    <property type="molecule type" value="Genomic_DNA"/>
</dbReference>
<evidence type="ECO:0000313" key="1">
    <source>
        <dbReference type="EMBL" id="KAK3082103.1"/>
    </source>
</evidence>
<protein>
    <submittedName>
        <fullName evidence="1">Uncharacterized protein</fullName>
    </submittedName>
</protein>
<comment type="caution">
    <text evidence="1">The sequence shown here is derived from an EMBL/GenBank/DDBJ whole genome shotgun (WGS) entry which is preliminary data.</text>
</comment>
<name>A0ACC3DZE7_9PEZI</name>
<keyword evidence="2" id="KW-1185">Reference proteome</keyword>
<proteinExistence type="predicted"/>
<reference evidence="1" key="1">
    <citation type="submission" date="2024-09" db="EMBL/GenBank/DDBJ databases">
        <title>Black Yeasts Isolated from many extreme environments.</title>
        <authorList>
            <person name="Coleine C."/>
            <person name="Stajich J.E."/>
            <person name="Selbmann L."/>
        </authorList>
    </citation>
    <scope>NUCLEOTIDE SEQUENCE</scope>
    <source>
        <strain evidence="1">CCFEE 5737</strain>
    </source>
</reference>